<evidence type="ECO:0000313" key="2">
    <source>
        <dbReference type="Proteomes" id="UP000198741"/>
    </source>
</evidence>
<dbReference type="InterPro" id="IPR012334">
    <property type="entry name" value="Pectin_lyas_fold"/>
</dbReference>
<dbReference type="STRING" id="1090615.SAMN04515671_0515"/>
<organism evidence="1 2">
    <name type="scientific">Nakamurella panacisegetis</name>
    <dbReference type="NCBI Taxonomy" id="1090615"/>
    <lineage>
        <taxon>Bacteria</taxon>
        <taxon>Bacillati</taxon>
        <taxon>Actinomycetota</taxon>
        <taxon>Actinomycetes</taxon>
        <taxon>Nakamurellales</taxon>
        <taxon>Nakamurellaceae</taxon>
        <taxon>Nakamurella</taxon>
    </lineage>
</organism>
<keyword evidence="2" id="KW-1185">Reference proteome</keyword>
<dbReference type="InterPro" id="IPR011050">
    <property type="entry name" value="Pectin_lyase_fold/virulence"/>
</dbReference>
<gene>
    <name evidence="1" type="ORF">SAMN04515671_0515</name>
</gene>
<dbReference type="OrthoDB" id="505641at2"/>
<dbReference type="Gene3D" id="2.160.20.10">
    <property type="entry name" value="Single-stranded right-handed beta-helix, Pectin lyase-like"/>
    <property type="match status" value="1"/>
</dbReference>
<sequence>MTTPGSDARAPRTFNRRNVLRLAFTAVPIGVGVLAFPRLGGTAAAGTTPTINIIDAVSQSIGTTFVLGTTKPDASTTGVPAGTSLVDVTGAFTASVAGAVITNKRFRNYVYVRAANVTFRNCEFRGPASGAFVTYGLVDCRSSAATNVLIDRCTFAATATNMYWCNGVSVRSGASVTVNRCNISAVADGLNVSGASLTATGNYIHDLYFFNNSVDHASDAYHPYWEHNDGIQISGGAGPYMIRGNYFSSYVQLGTNDGIHGIPAIDPATGSWNRRWGAGITASPDSGQITNATITQNWFEGGTASFQSSSSGEVGANFGTISSNRFGMDQYNYGSSSRYQIRYKSGITIAGLGTNLFDPSCASVPSSMKDQTFTVSFTGGIRID</sequence>
<name>A0A1H0IJ43_9ACTN</name>
<protein>
    <recommendedName>
        <fullName evidence="3">Right handed beta helix region</fullName>
    </recommendedName>
</protein>
<dbReference type="Proteomes" id="UP000198741">
    <property type="component" value="Chromosome I"/>
</dbReference>
<accession>A0A1H0IJ43</accession>
<proteinExistence type="predicted"/>
<dbReference type="SMART" id="SM00710">
    <property type="entry name" value="PbH1"/>
    <property type="match status" value="5"/>
</dbReference>
<dbReference type="EMBL" id="LT629710">
    <property type="protein sequence ID" value="SDO31061.1"/>
    <property type="molecule type" value="Genomic_DNA"/>
</dbReference>
<reference evidence="1 2" key="1">
    <citation type="submission" date="2016-10" db="EMBL/GenBank/DDBJ databases">
        <authorList>
            <person name="de Groot N.N."/>
        </authorList>
    </citation>
    <scope>NUCLEOTIDE SEQUENCE [LARGE SCALE GENOMIC DNA]</scope>
    <source>
        <strain evidence="2">P4-7,KCTC 19426,CECT 7604</strain>
    </source>
</reference>
<dbReference type="RefSeq" id="WP_090474460.1">
    <property type="nucleotide sequence ID" value="NZ_LT629710.1"/>
</dbReference>
<dbReference type="InterPro" id="IPR006626">
    <property type="entry name" value="PbH1"/>
</dbReference>
<dbReference type="AlphaFoldDB" id="A0A1H0IJ43"/>
<evidence type="ECO:0000313" key="1">
    <source>
        <dbReference type="EMBL" id="SDO31061.1"/>
    </source>
</evidence>
<evidence type="ECO:0008006" key="3">
    <source>
        <dbReference type="Google" id="ProtNLM"/>
    </source>
</evidence>
<dbReference type="SUPFAM" id="SSF51126">
    <property type="entry name" value="Pectin lyase-like"/>
    <property type="match status" value="1"/>
</dbReference>